<reference evidence="5 6" key="1">
    <citation type="submission" date="2020-04" db="EMBL/GenBank/DDBJ databases">
        <title>Plant Genome Project.</title>
        <authorList>
            <person name="Zhang R.-G."/>
        </authorList>
    </citation>
    <scope>NUCLEOTIDE SEQUENCE [LARGE SCALE GENOMIC DNA]</scope>
    <source>
        <strain evidence="5">YNK0</strain>
        <tissue evidence="5">Leaf</tissue>
    </source>
</reference>
<evidence type="ECO:0000256" key="2">
    <source>
        <dbReference type="ARBA" id="ARBA00023277"/>
    </source>
</evidence>
<dbReference type="OrthoDB" id="1848038at2759"/>
<name>A0A834YZQ4_TETSI</name>
<keyword evidence="6" id="KW-1185">Reference proteome</keyword>
<dbReference type="GO" id="GO:0009507">
    <property type="term" value="C:chloroplast"/>
    <property type="evidence" value="ECO:0007669"/>
    <property type="project" value="TreeGrafter"/>
</dbReference>
<dbReference type="AlphaFoldDB" id="A0A834YZQ4"/>
<keyword evidence="3 4" id="KW-0326">Glycosidase</keyword>
<evidence type="ECO:0000313" key="6">
    <source>
        <dbReference type="Proteomes" id="UP000655225"/>
    </source>
</evidence>
<dbReference type="InterPro" id="IPR008928">
    <property type="entry name" value="6-hairpin_glycosidase_sf"/>
</dbReference>
<comment type="similarity">
    <text evidence="4">Belongs to the glycosyl hydrolase 100 family.</text>
</comment>
<dbReference type="GO" id="GO:0005987">
    <property type="term" value="P:sucrose catabolic process"/>
    <property type="evidence" value="ECO:0007669"/>
    <property type="project" value="TreeGrafter"/>
</dbReference>
<protein>
    <recommendedName>
        <fullName evidence="4">Alkaline/neutral invertase</fullName>
        <ecNumber evidence="4">3.2.1.26</ecNumber>
    </recommendedName>
</protein>
<dbReference type="GO" id="GO:0004575">
    <property type="term" value="F:sucrose alpha-glucosidase activity"/>
    <property type="evidence" value="ECO:0007669"/>
    <property type="project" value="TreeGrafter"/>
</dbReference>
<dbReference type="Pfam" id="PF12899">
    <property type="entry name" value="Glyco_hydro_100"/>
    <property type="match status" value="1"/>
</dbReference>
<dbReference type="PANTHER" id="PTHR31916:SF28">
    <property type="entry name" value="NEUTRAL_ALKALINE INVERTASE 3, CHLOROPLASTIC"/>
    <property type="match status" value="1"/>
</dbReference>
<dbReference type="EMBL" id="JABCRI010000013">
    <property type="protein sequence ID" value="KAF8395363.1"/>
    <property type="molecule type" value="Genomic_DNA"/>
</dbReference>
<organism evidence="5 6">
    <name type="scientific">Tetracentron sinense</name>
    <name type="common">Spur-leaf</name>
    <dbReference type="NCBI Taxonomy" id="13715"/>
    <lineage>
        <taxon>Eukaryota</taxon>
        <taxon>Viridiplantae</taxon>
        <taxon>Streptophyta</taxon>
        <taxon>Embryophyta</taxon>
        <taxon>Tracheophyta</taxon>
        <taxon>Spermatophyta</taxon>
        <taxon>Magnoliopsida</taxon>
        <taxon>Trochodendrales</taxon>
        <taxon>Trochodendraceae</taxon>
        <taxon>Tetracentron</taxon>
    </lineage>
</organism>
<accession>A0A834YZQ4</accession>
<proteinExistence type="inferred from homology"/>
<dbReference type="InterPro" id="IPR024746">
    <property type="entry name" value="Glyco_hydro_100"/>
</dbReference>
<dbReference type="OMA" id="CKMFLEN"/>
<dbReference type="SUPFAM" id="SSF48208">
    <property type="entry name" value="Six-hairpin glycosidases"/>
    <property type="match status" value="1"/>
</dbReference>
<dbReference type="EC" id="3.2.1.26" evidence="4"/>
<evidence type="ECO:0000313" key="5">
    <source>
        <dbReference type="EMBL" id="KAF8395363.1"/>
    </source>
</evidence>
<dbReference type="Proteomes" id="UP000655225">
    <property type="component" value="Unassembled WGS sequence"/>
</dbReference>
<evidence type="ECO:0000256" key="3">
    <source>
        <dbReference type="ARBA" id="ARBA00023295"/>
    </source>
</evidence>
<gene>
    <name evidence="5" type="ORF">HHK36_019309</name>
</gene>
<sequence length="330" mass="37684">MCKNPAFEQTRMTVSHSLLTLIKRKRAHLMLGIGIKTHSDPQALFYSALLCAREMLAPEDGSADLIRALNNRLVALSFHIREYYWIDMKKLNEIYRYKTEEYSYDAVNKFNIYPDQIPPWLVEWMPPKGGYLIGNLQPAHMDFRFFSLGNLWSIVSSLATRDQSHAILDLIEAKWDDLVADMPFKICYPALEGQEWRIITGSLGPTIMQVPGQLCSGRGLLQLTVACIKMNRPELAAKAVKAAEKRISVDKWPEYYDTKRGRFIGKQAHLFQTWSIAGYLVAKQLLINPDAAKILINEEDAELVNAFSCMISANPRRKRGRKGLIQSYII</sequence>
<dbReference type="GO" id="GO:0033926">
    <property type="term" value="F:endo-alpha-N-acetylgalactosaminidase activity"/>
    <property type="evidence" value="ECO:0007669"/>
    <property type="project" value="UniProtKB-UniRule"/>
</dbReference>
<evidence type="ECO:0000256" key="4">
    <source>
        <dbReference type="RuleBase" id="RU367047"/>
    </source>
</evidence>
<evidence type="ECO:0000256" key="1">
    <source>
        <dbReference type="ARBA" id="ARBA00022801"/>
    </source>
</evidence>
<comment type="catalytic activity">
    <reaction evidence="4">
        <text>Hydrolysis of terminal non-reducing beta-D-fructofuranoside residues in beta-D-fructofuranosides.</text>
        <dbReference type="EC" id="3.2.1.26"/>
    </reaction>
</comment>
<comment type="function">
    <text evidence="4">Invertase that cleaves sucrose into glucose and fructose.</text>
</comment>
<keyword evidence="2 4" id="KW-0119">Carbohydrate metabolism</keyword>
<keyword evidence="1 4" id="KW-0378">Hydrolase</keyword>
<dbReference type="PANTHER" id="PTHR31916">
    <property type="match status" value="1"/>
</dbReference>
<comment type="caution">
    <text evidence="5">The sequence shown here is derived from an EMBL/GenBank/DDBJ whole genome shotgun (WGS) entry which is preliminary data.</text>
</comment>